<keyword evidence="2" id="KW-0812">Transmembrane</keyword>
<reference evidence="3 4" key="1">
    <citation type="submission" date="2018-06" db="EMBL/GenBank/DDBJ databases">
        <authorList>
            <consortium name="Pathogen Informatics"/>
            <person name="Doyle S."/>
        </authorList>
    </citation>
    <scope>NUCLEOTIDE SEQUENCE [LARGE SCALE GENOMIC DNA]</scope>
    <source>
        <strain evidence="3 4">NCTC13291</strain>
    </source>
</reference>
<feature type="compositionally biased region" description="Low complexity" evidence="1">
    <location>
        <begin position="105"/>
        <end position="123"/>
    </location>
</feature>
<evidence type="ECO:0008006" key="5">
    <source>
        <dbReference type="Google" id="ProtNLM"/>
    </source>
</evidence>
<dbReference type="Proteomes" id="UP000254919">
    <property type="component" value="Unassembled WGS sequence"/>
</dbReference>
<evidence type="ECO:0000256" key="1">
    <source>
        <dbReference type="SAM" id="MobiDB-lite"/>
    </source>
</evidence>
<evidence type="ECO:0000313" key="3">
    <source>
        <dbReference type="EMBL" id="SUE37295.1"/>
    </source>
</evidence>
<dbReference type="Pfam" id="PF14079">
    <property type="entry name" value="DUF4260"/>
    <property type="match status" value="1"/>
</dbReference>
<organism evidence="3 4">
    <name type="scientific">Roseomonas mucosa</name>
    <dbReference type="NCBI Taxonomy" id="207340"/>
    <lineage>
        <taxon>Bacteria</taxon>
        <taxon>Pseudomonadati</taxon>
        <taxon>Pseudomonadota</taxon>
        <taxon>Alphaproteobacteria</taxon>
        <taxon>Acetobacterales</taxon>
        <taxon>Roseomonadaceae</taxon>
        <taxon>Roseomonas</taxon>
    </lineage>
</organism>
<gene>
    <name evidence="3" type="ORF">NCTC13291_00087</name>
</gene>
<protein>
    <recommendedName>
        <fullName evidence="5">DUF4260 domain-containing protein</fullName>
    </recommendedName>
</protein>
<dbReference type="EMBL" id="UGVN01000001">
    <property type="protein sequence ID" value="SUE37295.1"/>
    <property type="molecule type" value="Genomic_DNA"/>
</dbReference>
<sequence>MPQAGQGPARALAGPWSREGGVVMPVMLFALALPRTRHPADGAAQDRSSHPEPPQGRRAVTRATRSRPPLSVEEPLPAKRRAKAPAARRRAAGESPAEAPPEPAPELVAEPVPVPRRAAPARAPRQRREAEAIAVTYSTDPGHATGAVNLMLRLEGLALATVGLVGQIWLGTGWWAFVLAAIAPDLSILAYLGGRRLGSILYNLVHVTPGPLVLGALAVSTGDRLLGSFALAWLLHIGIDRALGHGLKYASGFHDTHLGRIGRAPI</sequence>
<keyword evidence="2" id="KW-1133">Transmembrane helix</keyword>
<keyword evidence="2" id="KW-0472">Membrane</keyword>
<name>A0A379MWV0_9PROT</name>
<evidence type="ECO:0000313" key="4">
    <source>
        <dbReference type="Proteomes" id="UP000254919"/>
    </source>
</evidence>
<dbReference type="InterPro" id="IPR025356">
    <property type="entry name" value="DUF4260"/>
</dbReference>
<evidence type="ECO:0000256" key="2">
    <source>
        <dbReference type="SAM" id="Phobius"/>
    </source>
</evidence>
<feature type="transmembrane region" description="Helical" evidence="2">
    <location>
        <begin position="174"/>
        <end position="193"/>
    </location>
</feature>
<accession>A0A379MWV0</accession>
<feature type="region of interest" description="Disordered" evidence="1">
    <location>
        <begin position="38"/>
        <end position="127"/>
    </location>
</feature>
<feature type="compositionally biased region" description="Basic residues" evidence="1">
    <location>
        <begin position="78"/>
        <end position="90"/>
    </location>
</feature>
<feature type="transmembrane region" description="Helical" evidence="2">
    <location>
        <begin position="200"/>
        <end position="219"/>
    </location>
</feature>
<dbReference type="AlphaFoldDB" id="A0A379MWV0"/>
<proteinExistence type="predicted"/>